<dbReference type="Pfam" id="PF00672">
    <property type="entry name" value="HAMP"/>
    <property type="match status" value="1"/>
</dbReference>
<evidence type="ECO:0000313" key="10">
    <source>
        <dbReference type="Proteomes" id="UP000634011"/>
    </source>
</evidence>
<dbReference type="GO" id="GO:0005886">
    <property type="term" value="C:plasma membrane"/>
    <property type="evidence" value="ECO:0007669"/>
    <property type="project" value="UniProtKB-SubCell"/>
</dbReference>
<dbReference type="Proteomes" id="UP000634011">
    <property type="component" value="Unassembled WGS sequence"/>
</dbReference>
<dbReference type="RefSeq" id="WP_186912477.1">
    <property type="nucleotide sequence ID" value="NZ_JACOFV010000009.1"/>
</dbReference>
<dbReference type="PANTHER" id="PTHR46663:SF3">
    <property type="entry name" value="SLL0267 PROTEIN"/>
    <property type="match status" value="1"/>
</dbReference>
<evidence type="ECO:0000256" key="6">
    <source>
        <dbReference type="SAM" id="Phobius"/>
    </source>
</evidence>
<keyword evidence="4 6" id="KW-1133">Transmembrane helix</keyword>
<dbReference type="SUPFAM" id="SSF158472">
    <property type="entry name" value="HAMP domain-like"/>
    <property type="match status" value="1"/>
</dbReference>
<dbReference type="InterPro" id="IPR003660">
    <property type="entry name" value="HAMP_dom"/>
</dbReference>
<dbReference type="EMBL" id="JACOFV010000009">
    <property type="protein sequence ID" value="MBC3862551.1"/>
    <property type="molecule type" value="Genomic_DNA"/>
</dbReference>
<dbReference type="PROSITE" id="PS50887">
    <property type="entry name" value="GGDEF"/>
    <property type="match status" value="1"/>
</dbReference>
<dbReference type="PROSITE" id="PS50885">
    <property type="entry name" value="HAMP"/>
    <property type="match status" value="1"/>
</dbReference>
<evidence type="ECO:0000256" key="1">
    <source>
        <dbReference type="ARBA" id="ARBA00004651"/>
    </source>
</evidence>
<keyword evidence="5 6" id="KW-0472">Membrane</keyword>
<protein>
    <submittedName>
        <fullName evidence="9">Diguanylate cyclase</fullName>
    </submittedName>
</protein>
<feature type="domain" description="GGDEF" evidence="8">
    <location>
        <begin position="402"/>
        <end position="535"/>
    </location>
</feature>
<evidence type="ECO:0000256" key="3">
    <source>
        <dbReference type="ARBA" id="ARBA00022692"/>
    </source>
</evidence>
<dbReference type="FunFam" id="3.30.70.270:FF:000001">
    <property type="entry name" value="Diguanylate cyclase domain protein"/>
    <property type="match status" value="1"/>
</dbReference>
<organism evidence="9 10">
    <name type="scientific">Undibacterium jejuense</name>
    <dbReference type="NCBI Taxonomy" id="1344949"/>
    <lineage>
        <taxon>Bacteria</taxon>
        <taxon>Pseudomonadati</taxon>
        <taxon>Pseudomonadota</taxon>
        <taxon>Betaproteobacteria</taxon>
        <taxon>Burkholderiales</taxon>
        <taxon>Oxalobacteraceae</taxon>
        <taxon>Undibacterium</taxon>
    </lineage>
</organism>
<dbReference type="AlphaFoldDB" id="A0A923HMX7"/>
<evidence type="ECO:0000259" key="7">
    <source>
        <dbReference type="PROSITE" id="PS50885"/>
    </source>
</evidence>
<keyword evidence="3 6" id="KW-0812">Transmembrane</keyword>
<keyword evidence="2" id="KW-1003">Cell membrane</keyword>
<comment type="subcellular location">
    <subcellularLocation>
        <location evidence="1">Cell membrane</location>
        <topology evidence="1">Multi-pass membrane protein</topology>
    </subcellularLocation>
</comment>
<dbReference type="GO" id="GO:0007165">
    <property type="term" value="P:signal transduction"/>
    <property type="evidence" value="ECO:0007669"/>
    <property type="project" value="InterPro"/>
</dbReference>
<dbReference type="Pfam" id="PF02743">
    <property type="entry name" value="dCache_1"/>
    <property type="match status" value="1"/>
</dbReference>
<gene>
    <name evidence="9" type="ORF">H8K32_10605</name>
</gene>
<reference evidence="9" key="1">
    <citation type="submission" date="2020-08" db="EMBL/GenBank/DDBJ databases">
        <title>Novel species isolated from subtropical streams in China.</title>
        <authorList>
            <person name="Lu H."/>
        </authorList>
    </citation>
    <scope>NUCLEOTIDE SEQUENCE</scope>
    <source>
        <strain evidence="9">KACC 12607</strain>
    </source>
</reference>
<feature type="transmembrane region" description="Helical" evidence="6">
    <location>
        <begin position="12"/>
        <end position="32"/>
    </location>
</feature>
<evidence type="ECO:0000259" key="8">
    <source>
        <dbReference type="PROSITE" id="PS50887"/>
    </source>
</evidence>
<evidence type="ECO:0000313" key="9">
    <source>
        <dbReference type="EMBL" id="MBC3862551.1"/>
    </source>
</evidence>
<dbReference type="PANTHER" id="PTHR46663">
    <property type="entry name" value="DIGUANYLATE CYCLASE DGCT-RELATED"/>
    <property type="match status" value="1"/>
</dbReference>
<dbReference type="InterPro" id="IPR029787">
    <property type="entry name" value="Nucleotide_cyclase"/>
</dbReference>
<dbReference type="NCBIfam" id="TIGR00254">
    <property type="entry name" value="GGDEF"/>
    <property type="match status" value="1"/>
</dbReference>
<feature type="domain" description="HAMP" evidence="7">
    <location>
        <begin position="313"/>
        <end position="366"/>
    </location>
</feature>
<dbReference type="CDD" id="cd06225">
    <property type="entry name" value="HAMP"/>
    <property type="match status" value="1"/>
</dbReference>
<dbReference type="InterPro" id="IPR000160">
    <property type="entry name" value="GGDEF_dom"/>
</dbReference>
<evidence type="ECO:0000256" key="2">
    <source>
        <dbReference type="ARBA" id="ARBA00022475"/>
    </source>
</evidence>
<name>A0A923HMX7_9BURK</name>
<sequence length="543" mass="60552">MHFLSFTHGLKFRLIAVGLLFIFFGSVIRYNIAAHMIRNNMLEVVSAQQSSLATYVALDINEKVLQRQQLLEKTANEFPLPLLTQPAKLEAWLQQRQEYSPLFSQGMVVVPKDGKGVIVDYPHISGRHQLDFNERDWFIAARDGADFYIGKPGISRATHQGVVNMSVPIKDDGGHIVAVLMGSTELSMPSFLDLLEKIHLGKTGDFILFSPRDQLFISASRPALRLQRAPEIGRDSFHDKVMLGWRGSGVNTDSAGVEMLVVATDIPAAQWILLAEIPTDEALSPVSLIWGTFVRNSVVSASILILILVMFLEYAFRPLRSSAKLMREMAQGDKTLSRIVVKRKDEVGLMLESFNLLVDKLIATEVQMNYLAHHDALTGLPNRRSFMISMRQSMALAGRQANKLALFFVDLDGFKLVNDRYGHAVGDQLLKEVADRLRDGVRQSDLVGRLGGDEFVVLVTECNDRSTAALIASKLVANLSEVFYIGDLVLTVGASIGIAMFPDHSQELETLMTLADKAMYRAKKNGRNCYKFSLETDDEIYEN</sequence>
<dbReference type="CDD" id="cd12914">
    <property type="entry name" value="PDC1_DGC_like"/>
    <property type="match status" value="1"/>
</dbReference>
<feature type="transmembrane region" description="Helical" evidence="6">
    <location>
        <begin position="298"/>
        <end position="316"/>
    </location>
</feature>
<keyword evidence="10" id="KW-1185">Reference proteome</keyword>
<dbReference type="InterPro" id="IPR043128">
    <property type="entry name" value="Rev_trsase/Diguanyl_cyclase"/>
</dbReference>
<accession>A0A923HMX7</accession>
<dbReference type="Pfam" id="PF00990">
    <property type="entry name" value="GGDEF"/>
    <property type="match status" value="1"/>
</dbReference>
<comment type="caution">
    <text evidence="9">The sequence shown here is derived from an EMBL/GenBank/DDBJ whole genome shotgun (WGS) entry which is preliminary data.</text>
</comment>
<dbReference type="CDD" id="cd18774">
    <property type="entry name" value="PDC2_HK_sensor"/>
    <property type="match status" value="1"/>
</dbReference>
<dbReference type="CDD" id="cd01949">
    <property type="entry name" value="GGDEF"/>
    <property type="match status" value="1"/>
</dbReference>
<proteinExistence type="predicted"/>
<dbReference type="Gene3D" id="6.10.340.10">
    <property type="match status" value="1"/>
</dbReference>
<dbReference type="GO" id="GO:0003824">
    <property type="term" value="F:catalytic activity"/>
    <property type="evidence" value="ECO:0007669"/>
    <property type="project" value="UniProtKB-ARBA"/>
</dbReference>
<dbReference type="InterPro" id="IPR052163">
    <property type="entry name" value="DGC-Regulatory_Protein"/>
</dbReference>
<dbReference type="SUPFAM" id="SSF55073">
    <property type="entry name" value="Nucleotide cyclase"/>
    <property type="match status" value="1"/>
</dbReference>
<dbReference type="SMART" id="SM00267">
    <property type="entry name" value="GGDEF"/>
    <property type="match status" value="1"/>
</dbReference>
<dbReference type="Gene3D" id="3.30.450.20">
    <property type="entry name" value="PAS domain"/>
    <property type="match status" value="1"/>
</dbReference>
<dbReference type="InterPro" id="IPR033479">
    <property type="entry name" value="dCache_1"/>
</dbReference>
<dbReference type="Gene3D" id="3.30.70.270">
    <property type="match status" value="1"/>
</dbReference>
<evidence type="ECO:0000256" key="4">
    <source>
        <dbReference type="ARBA" id="ARBA00022989"/>
    </source>
</evidence>
<evidence type="ECO:0000256" key="5">
    <source>
        <dbReference type="ARBA" id="ARBA00023136"/>
    </source>
</evidence>